<comment type="caution">
    <text evidence="1">The sequence shown here is derived from an EMBL/GenBank/DDBJ whole genome shotgun (WGS) entry which is preliminary data.</text>
</comment>
<proteinExistence type="predicted"/>
<keyword evidence="2" id="KW-1185">Reference proteome</keyword>
<evidence type="ECO:0000313" key="2">
    <source>
        <dbReference type="Proteomes" id="UP001056120"/>
    </source>
</evidence>
<dbReference type="Proteomes" id="UP001056120">
    <property type="component" value="Linkage Group LG23"/>
</dbReference>
<sequence length="572" mass="63875">MQPPPEHITGRRLLHRSNSHFFIIGTTGNVYTVTLSATPTCTCPDPTTPCKHILFLYTRVLSLSPTDPCLRRRTLRTCQLTRLLSAKVSGEAVAGAPVRRRFLELYRRRNGNKLSVHVEEGSTCPVCLEELGVGGRRVVACATCKNQIHVGCLMNWKSKRSRTCVICRARWRDTSQEDKYINLSDYLCECDNMAKKIGVKMKLLNLTQNISIIFYLPHSSQQLQHSNLHNLSSPKSSQIRINTSFVTHLSTMSSSTRSFGAHLYRFSTGVPLKSPNSLPIQGAVRLHKNLSSSSLYSYFANWVNPIEFRSVNSVRSIWTRGPLCMGRRSCKIAGRKGVQDAKKAKLYAKVGKEVVSAVKKGGPSPISNTALAALLEKAKELDVPKEIFERNIKRASDKGQEAYIEKIYEVYGYGGVGIIVEVSTDKINRSVARVREVVKDCGGKMADSGSIMFKFQRARVANVKVTDADRDQLLTIALDAGADDVIEPSMDDDDSEEDKSERYYKIVSSSENYAEILSKLREEGIAFEQDNGSELLPLNTIEVDDEAMELNKELMSNLLDLDDVDAVYTDQR</sequence>
<reference evidence="1 2" key="2">
    <citation type="journal article" date="2022" name="Mol. Ecol. Resour.">
        <title>The genomes of chicory, endive, great burdock and yacon provide insights into Asteraceae paleo-polyploidization history and plant inulin production.</title>
        <authorList>
            <person name="Fan W."/>
            <person name="Wang S."/>
            <person name="Wang H."/>
            <person name="Wang A."/>
            <person name="Jiang F."/>
            <person name="Liu H."/>
            <person name="Zhao H."/>
            <person name="Xu D."/>
            <person name="Zhang Y."/>
        </authorList>
    </citation>
    <scope>NUCLEOTIDE SEQUENCE [LARGE SCALE GENOMIC DNA]</scope>
    <source>
        <strain evidence="2">cv. Yunnan</strain>
        <tissue evidence="1">Leaves</tissue>
    </source>
</reference>
<organism evidence="1 2">
    <name type="scientific">Smallanthus sonchifolius</name>
    <dbReference type="NCBI Taxonomy" id="185202"/>
    <lineage>
        <taxon>Eukaryota</taxon>
        <taxon>Viridiplantae</taxon>
        <taxon>Streptophyta</taxon>
        <taxon>Embryophyta</taxon>
        <taxon>Tracheophyta</taxon>
        <taxon>Spermatophyta</taxon>
        <taxon>Magnoliopsida</taxon>
        <taxon>eudicotyledons</taxon>
        <taxon>Gunneridae</taxon>
        <taxon>Pentapetalae</taxon>
        <taxon>asterids</taxon>
        <taxon>campanulids</taxon>
        <taxon>Asterales</taxon>
        <taxon>Asteraceae</taxon>
        <taxon>Asteroideae</taxon>
        <taxon>Heliantheae alliance</taxon>
        <taxon>Millerieae</taxon>
        <taxon>Smallanthus</taxon>
    </lineage>
</organism>
<dbReference type="EMBL" id="CM042040">
    <property type="protein sequence ID" value="KAI3716692.1"/>
    <property type="molecule type" value="Genomic_DNA"/>
</dbReference>
<evidence type="ECO:0000313" key="1">
    <source>
        <dbReference type="EMBL" id="KAI3716692.1"/>
    </source>
</evidence>
<protein>
    <submittedName>
        <fullName evidence="1">Uncharacterized protein</fullName>
    </submittedName>
</protein>
<gene>
    <name evidence="1" type="ORF">L1987_67745</name>
</gene>
<reference evidence="2" key="1">
    <citation type="journal article" date="2022" name="Mol. Ecol. Resour.">
        <title>The genomes of chicory, endive, great burdock and yacon provide insights into Asteraceae palaeo-polyploidization history and plant inulin production.</title>
        <authorList>
            <person name="Fan W."/>
            <person name="Wang S."/>
            <person name="Wang H."/>
            <person name="Wang A."/>
            <person name="Jiang F."/>
            <person name="Liu H."/>
            <person name="Zhao H."/>
            <person name="Xu D."/>
            <person name="Zhang Y."/>
        </authorList>
    </citation>
    <scope>NUCLEOTIDE SEQUENCE [LARGE SCALE GENOMIC DNA]</scope>
    <source>
        <strain evidence="2">cv. Yunnan</strain>
    </source>
</reference>
<accession>A0ACB9B2K3</accession>
<name>A0ACB9B2K3_9ASTR</name>